<keyword evidence="12" id="KW-1185">Reference proteome</keyword>
<dbReference type="PANTHER" id="PTHR24559">
    <property type="entry name" value="TRANSPOSON TY3-I GAG-POL POLYPROTEIN"/>
    <property type="match status" value="1"/>
</dbReference>
<evidence type="ECO:0000256" key="6">
    <source>
        <dbReference type="ARBA" id="ARBA00022801"/>
    </source>
</evidence>
<feature type="region of interest" description="Disordered" evidence="8">
    <location>
        <begin position="431"/>
        <end position="467"/>
    </location>
</feature>
<evidence type="ECO:0000256" key="1">
    <source>
        <dbReference type="ARBA" id="ARBA00022670"/>
    </source>
</evidence>
<keyword evidence="2" id="KW-0808">Transferase</keyword>
<evidence type="ECO:0000256" key="3">
    <source>
        <dbReference type="ARBA" id="ARBA00022695"/>
    </source>
</evidence>
<dbReference type="InterPro" id="IPR043502">
    <property type="entry name" value="DNA/RNA_pol_sf"/>
</dbReference>
<feature type="compositionally biased region" description="Low complexity" evidence="8">
    <location>
        <begin position="440"/>
        <end position="455"/>
    </location>
</feature>
<keyword evidence="7" id="KW-0695">RNA-directed DNA polymerase</keyword>
<protein>
    <recommendedName>
        <fullName evidence="13">Reverse transcriptase domain-containing protein</fullName>
    </recommendedName>
</protein>
<comment type="caution">
    <text evidence="11">The sequence shown here is derived from an EMBL/GenBank/DDBJ whole genome shotgun (WGS) entry which is preliminary data.</text>
</comment>
<dbReference type="InterPro" id="IPR053134">
    <property type="entry name" value="RNA-dir_DNA_polymerase"/>
</dbReference>
<evidence type="ECO:0000256" key="7">
    <source>
        <dbReference type="ARBA" id="ARBA00022918"/>
    </source>
</evidence>
<organism evidence="11 12">
    <name type="scientific">Cymbomonas tetramitiformis</name>
    <dbReference type="NCBI Taxonomy" id="36881"/>
    <lineage>
        <taxon>Eukaryota</taxon>
        <taxon>Viridiplantae</taxon>
        <taxon>Chlorophyta</taxon>
        <taxon>Pyramimonadophyceae</taxon>
        <taxon>Pyramimonadales</taxon>
        <taxon>Pyramimonadaceae</taxon>
        <taxon>Cymbomonas</taxon>
    </lineage>
</organism>
<name>A0AAE0BXH6_9CHLO</name>
<dbReference type="InterPro" id="IPR043128">
    <property type="entry name" value="Rev_trsase/Diguanyl_cyclase"/>
</dbReference>
<keyword evidence="5" id="KW-0255">Endonuclease</keyword>
<proteinExistence type="predicted"/>
<dbReference type="AlphaFoldDB" id="A0AAE0BXH6"/>
<dbReference type="Pfam" id="PF17919">
    <property type="entry name" value="RT_RNaseH_2"/>
    <property type="match status" value="1"/>
</dbReference>
<accession>A0AAE0BXH6</accession>
<dbReference type="EMBL" id="LGRX02032631">
    <property type="protein sequence ID" value="KAK3243814.1"/>
    <property type="molecule type" value="Genomic_DNA"/>
</dbReference>
<keyword evidence="4" id="KW-0540">Nuclease</keyword>
<dbReference type="GO" id="GO:0003964">
    <property type="term" value="F:RNA-directed DNA polymerase activity"/>
    <property type="evidence" value="ECO:0007669"/>
    <property type="project" value="UniProtKB-KW"/>
</dbReference>
<dbReference type="Pfam" id="PF00078">
    <property type="entry name" value="RVT_1"/>
    <property type="match status" value="1"/>
</dbReference>
<sequence length="684" mass="76950">MKQLRVQLDELLAKGYIRPSSSPWGSPVLMVPKPSNPKELRLVIDYRQINEITVKDRYPLPDVQALIDDMQGATIFSTADALWGFWQVPMEEEAVEKTAMTTPFGAYEWLVMPMGLSNSPSCWQRMMQKYLGHLPFVRVFVDDIMIFSRNPEEHLDHLRQVLEVCRQNKVKLKESKLRCFKRSGFADLAHPLTKLTKNLVPWEWGPEQGHAFERLKTAFTTAPTLILPDQEAAHRGTSPFVVQTDASAVALAGVLMQDLGKGLQPIAFETDARPGGIWYDEDLVEVGVHAMEHVPGRTLVVPDAASRRPDYVQATAREGLKEAGYVDPSTDQPVSAEEGRRAAGAKGKSEEEENVVAGLKKVVEEEDPTSPLDLELSSSDEEEDEYPPVSEPKVIGKLTQLNGLWWAETPDLWLDAMVTVERMAALPAMAGVQTRAQSEQQPAGKQQPAAVQQQPTPRMRPGEPLVDNQDWKLIPSEFSRLQAKYAKVLGGRFQVDACCDLMGQNRQVDTFWTDCLKEQWRGRVVWCNPPFSDSKVSIADILRHYASEARHAPQSTAALFLLPDFPQADWRPLLREYGMEIAETIPRVNEQGEPNRMFISPGRKHFDEITAPRVRPSASPAVTLKGAAAKIRDQAGVVEPGMFLRALRAEHRRSEYLSALKQELLATQHHRTEHFRLVSNIIWR</sequence>
<evidence type="ECO:0008006" key="13">
    <source>
        <dbReference type="Google" id="ProtNLM"/>
    </source>
</evidence>
<dbReference type="Proteomes" id="UP001190700">
    <property type="component" value="Unassembled WGS sequence"/>
</dbReference>
<reference evidence="11 12" key="1">
    <citation type="journal article" date="2015" name="Genome Biol. Evol.">
        <title>Comparative Genomics of a Bacterivorous Green Alga Reveals Evolutionary Causalities and Consequences of Phago-Mixotrophic Mode of Nutrition.</title>
        <authorList>
            <person name="Burns J.A."/>
            <person name="Paasch A."/>
            <person name="Narechania A."/>
            <person name="Kim E."/>
        </authorList>
    </citation>
    <scope>NUCLEOTIDE SEQUENCE [LARGE SCALE GENOMIC DNA]</scope>
    <source>
        <strain evidence="11 12">PLY_AMNH</strain>
    </source>
</reference>
<keyword evidence="6" id="KW-0378">Hydrolase</keyword>
<dbReference type="Gene3D" id="3.10.10.10">
    <property type="entry name" value="HIV Type 1 Reverse Transcriptase, subunit A, domain 1"/>
    <property type="match status" value="1"/>
</dbReference>
<dbReference type="InterPro" id="IPR041577">
    <property type="entry name" value="RT_RNaseH_2"/>
</dbReference>
<dbReference type="InterPro" id="IPR000477">
    <property type="entry name" value="RT_dom"/>
</dbReference>
<gene>
    <name evidence="11" type="ORF">CYMTET_46552</name>
</gene>
<evidence type="ECO:0000313" key="12">
    <source>
        <dbReference type="Proteomes" id="UP001190700"/>
    </source>
</evidence>
<dbReference type="CDD" id="cd01647">
    <property type="entry name" value="RT_LTR"/>
    <property type="match status" value="1"/>
</dbReference>
<dbReference type="GO" id="GO:0006508">
    <property type="term" value="P:proteolysis"/>
    <property type="evidence" value="ECO:0007669"/>
    <property type="project" value="UniProtKB-KW"/>
</dbReference>
<keyword evidence="1" id="KW-0645">Protease</keyword>
<evidence type="ECO:0000256" key="8">
    <source>
        <dbReference type="SAM" id="MobiDB-lite"/>
    </source>
</evidence>
<dbReference type="SUPFAM" id="SSF56672">
    <property type="entry name" value="DNA/RNA polymerases"/>
    <property type="match status" value="1"/>
</dbReference>
<evidence type="ECO:0000259" key="10">
    <source>
        <dbReference type="Pfam" id="PF17919"/>
    </source>
</evidence>
<feature type="domain" description="Reverse transcriptase/retrotransposon-derived protein RNase H-like" evidence="10">
    <location>
        <begin position="204"/>
        <end position="268"/>
    </location>
</feature>
<dbReference type="PANTHER" id="PTHR24559:SF444">
    <property type="entry name" value="REVERSE TRANSCRIPTASE DOMAIN-CONTAINING PROTEIN"/>
    <property type="match status" value="1"/>
</dbReference>
<evidence type="ECO:0000259" key="9">
    <source>
        <dbReference type="Pfam" id="PF00078"/>
    </source>
</evidence>
<feature type="domain" description="Reverse transcriptase" evidence="9">
    <location>
        <begin position="31"/>
        <end position="180"/>
    </location>
</feature>
<dbReference type="Gene3D" id="3.30.70.270">
    <property type="match status" value="1"/>
</dbReference>
<keyword evidence="3" id="KW-0548">Nucleotidyltransferase</keyword>
<evidence type="ECO:0000256" key="4">
    <source>
        <dbReference type="ARBA" id="ARBA00022722"/>
    </source>
</evidence>
<evidence type="ECO:0000256" key="2">
    <source>
        <dbReference type="ARBA" id="ARBA00022679"/>
    </source>
</evidence>
<feature type="region of interest" description="Disordered" evidence="8">
    <location>
        <begin position="319"/>
        <end position="390"/>
    </location>
</feature>
<dbReference type="GO" id="GO:0008233">
    <property type="term" value="F:peptidase activity"/>
    <property type="evidence" value="ECO:0007669"/>
    <property type="project" value="UniProtKB-KW"/>
</dbReference>
<dbReference type="FunFam" id="3.10.10.10:FF:000007">
    <property type="entry name" value="Retrovirus-related Pol polyprotein from transposon 17.6-like Protein"/>
    <property type="match status" value="1"/>
</dbReference>
<evidence type="ECO:0000256" key="5">
    <source>
        <dbReference type="ARBA" id="ARBA00022759"/>
    </source>
</evidence>
<evidence type="ECO:0000313" key="11">
    <source>
        <dbReference type="EMBL" id="KAK3243814.1"/>
    </source>
</evidence>
<dbReference type="GO" id="GO:0004519">
    <property type="term" value="F:endonuclease activity"/>
    <property type="evidence" value="ECO:0007669"/>
    <property type="project" value="UniProtKB-KW"/>
</dbReference>